<dbReference type="PROSITE" id="PS01124">
    <property type="entry name" value="HTH_ARAC_FAMILY_2"/>
    <property type="match status" value="1"/>
</dbReference>
<keyword evidence="3" id="KW-0804">Transcription</keyword>
<organism evidence="5 6">
    <name type="scientific">Paenibacillus endophyticus</name>
    <dbReference type="NCBI Taxonomy" id="1294268"/>
    <lineage>
        <taxon>Bacteria</taxon>
        <taxon>Bacillati</taxon>
        <taxon>Bacillota</taxon>
        <taxon>Bacilli</taxon>
        <taxon>Bacillales</taxon>
        <taxon>Paenibacillaceae</taxon>
        <taxon>Paenibacillus</taxon>
    </lineage>
</organism>
<dbReference type="PANTHER" id="PTHR43280:SF2">
    <property type="entry name" value="HTH-TYPE TRANSCRIPTIONAL REGULATOR EXSA"/>
    <property type="match status" value="1"/>
</dbReference>
<evidence type="ECO:0000256" key="3">
    <source>
        <dbReference type="ARBA" id="ARBA00023163"/>
    </source>
</evidence>
<evidence type="ECO:0000256" key="2">
    <source>
        <dbReference type="ARBA" id="ARBA00023125"/>
    </source>
</evidence>
<dbReference type="AlphaFoldDB" id="A0A7W5CAW3"/>
<dbReference type="Pfam" id="PF02311">
    <property type="entry name" value="AraC_binding"/>
    <property type="match status" value="1"/>
</dbReference>
<protein>
    <submittedName>
        <fullName evidence="5">AraC-like DNA-binding protein</fullName>
    </submittedName>
</protein>
<evidence type="ECO:0000259" key="4">
    <source>
        <dbReference type="PROSITE" id="PS01124"/>
    </source>
</evidence>
<keyword evidence="2 5" id="KW-0238">DNA-binding</keyword>
<evidence type="ECO:0000313" key="5">
    <source>
        <dbReference type="EMBL" id="MBB3154366.1"/>
    </source>
</evidence>
<name>A0A7W5CAW3_9BACL</name>
<evidence type="ECO:0000256" key="1">
    <source>
        <dbReference type="ARBA" id="ARBA00023015"/>
    </source>
</evidence>
<gene>
    <name evidence="5" type="ORF">FHS16_004448</name>
</gene>
<keyword evidence="6" id="KW-1185">Reference proteome</keyword>
<dbReference type="SMART" id="SM00342">
    <property type="entry name" value="HTH_ARAC"/>
    <property type="match status" value="1"/>
</dbReference>
<dbReference type="EMBL" id="JACHXW010000016">
    <property type="protein sequence ID" value="MBB3154366.1"/>
    <property type="molecule type" value="Genomic_DNA"/>
</dbReference>
<accession>A0A7W5CAW3</accession>
<dbReference type="SUPFAM" id="SSF46689">
    <property type="entry name" value="Homeodomain-like"/>
    <property type="match status" value="2"/>
</dbReference>
<dbReference type="Proteomes" id="UP000518605">
    <property type="component" value="Unassembled WGS sequence"/>
</dbReference>
<dbReference type="InterPro" id="IPR018060">
    <property type="entry name" value="HTH_AraC"/>
</dbReference>
<dbReference type="InterPro" id="IPR003313">
    <property type="entry name" value="AraC-bd"/>
</dbReference>
<reference evidence="5 6" key="1">
    <citation type="submission" date="2020-08" db="EMBL/GenBank/DDBJ databases">
        <title>Genomic Encyclopedia of Type Strains, Phase III (KMG-III): the genomes of soil and plant-associated and newly described type strains.</title>
        <authorList>
            <person name="Whitman W."/>
        </authorList>
    </citation>
    <scope>NUCLEOTIDE SEQUENCE [LARGE SCALE GENOMIC DNA]</scope>
    <source>
        <strain evidence="5 6">CECT 8234</strain>
    </source>
</reference>
<dbReference type="GO" id="GO:0003700">
    <property type="term" value="F:DNA-binding transcription factor activity"/>
    <property type="evidence" value="ECO:0007669"/>
    <property type="project" value="InterPro"/>
</dbReference>
<dbReference type="InterPro" id="IPR037923">
    <property type="entry name" value="HTH-like"/>
</dbReference>
<keyword evidence="1" id="KW-0805">Transcription regulation</keyword>
<comment type="caution">
    <text evidence="5">The sequence shown here is derived from an EMBL/GenBank/DDBJ whole genome shotgun (WGS) entry which is preliminary data.</text>
</comment>
<dbReference type="GO" id="GO:0043565">
    <property type="term" value="F:sequence-specific DNA binding"/>
    <property type="evidence" value="ECO:0007669"/>
    <property type="project" value="InterPro"/>
</dbReference>
<dbReference type="InterPro" id="IPR009057">
    <property type="entry name" value="Homeodomain-like_sf"/>
</dbReference>
<dbReference type="Gene3D" id="1.10.10.60">
    <property type="entry name" value="Homeodomain-like"/>
    <property type="match status" value="2"/>
</dbReference>
<dbReference type="Pfam" id="PF12833">
    <property type="entry name" value="HTH_18"/>
    <property type="match status" value="1"/>
</dbReference>
<proteinExistence type="predicted"/>
<evidence type="ECO:0000313" key="6">
    <source>
        <dbReference type="Proteomes" id="UP000518605"/>
    </source>
</evidence>
<dbReference type="SUPFAM" id="SSF51215">
    <property type="entry name" value="Regulatory protein AraC"/>
    <property type="match status" value="1"/>
</dbReference>
<dbReference type="PANTHER" id="PTHR43280">
    <property type="entry name" value="ARAC-FAMILY TRANSCRIPTIONAL REGULATOR"/>
    <property type="match status" value="1"/>
</dbReference>
<dbReference type="RefSeq" id="WP_183567695.1">
    <property type="nucleotide sequence ID" value="NZ_CBCSLB010000025.1"/>
</dbReference>
<sequence length="302" mass="35025">MSEQEQETFHLPLVHNAGDFVIQAGFVLGPRQIDDFELVYFPDGTQTEYEIGGSLFVLNEPCFIFTRPGDWHTYRFAPEKNVRHLFVHFDYASLRKADERFLALLREGHMFLAVRHMLVTGLMEKILWIANHQPAYWRRRIAVLISASLEELSPFSSQFAEGEAIPLPIPVQHAISYMEEHLTEPVKIEEIAAISCWSHEYFTRMFVATTGMPPKRMLLELRFRRAEILMMRGTGTVKQIAYSVGFGDEHHFSKMYKKVRGITASDYIKRCQDPLFRHTVSVLDPYTPYPLNRNILVNSLVK</sequence>
<feature type="domain" description="HTH araC/xylS-type" evidence="4">
    <location>
        <begin position="172"/>
        <end position="270"/>
    </location>
</feature>